<evidence type="ECO:0000256" key="1">
    <source>
        <dbReference type="SAM" id="SignalP"/>
    </source>
</evidence>
<evidence type="ECO:0000313" key="3">
    <source>
        <dbReference type="Proteomes" id="UP000297972"/>
    </source>
</evidence>
<feature type="chain" id="PRO_5021190779" description="Nuclear transport factor 2 family protein" evidence="1">
    <location>
        <begin position="26"/>
        <end position="166"/>
    </location>
</feature>
<gene>
    <name evidence="2" type="ORF">E4L95_04570</name>
</gene>
<keyword evidence="1" id="KW-0732">Signal</keyword>
<dbReference type="InterPro" id="IPR032710">
    <property type="entry name" value="NTF2-like_dom_sf"/>
</dbReference>
<dbReference type="AlphaFoldDB" id="A0A4Z1CRD0"/>
<dbReference type="Proteomes" id="UP000297972">
    <property type="component" value="Unassembled WGS sequence"/>
</dbReference>
<sequence>MTFARIALVIAALSAAAFWFLRDPAAPPGPTAEQALPDLLTQVYRAYALEDEAAIFDALSQAATGDVVTDLYLQRRAAQVADQAEDGQTQILSVEVYDTEMLADPNHVRAAWRVVGRVTHAAHVHERINLYSADLALARTDDGWRLADFVLTQADRDAAIEFEGGE</sequence>
<reference evidence="2 3" key="1">
    <citation type="submission" date="2019-03" db="EMBL/GenBank/DDBJ databases">
        <authorList>
            <person name="Li J."/>
        </authorList>
    </citation>
    <scope>NUCLEOTIDE SEQUENCE [LARGE SCALE GENOMIC DNA]</scope>
    <source>
        <strain evidence="2 3">3058</strain>
    </source>
</reference>
<name>A0A4Z1CRD0_9RHOB</name>
<comment type="caution">
    <text evidence="2">The sequence shown here is derived from an EMBL/GenBank/DDBJ whole genome shotgun (WGS) entry which is preliminary data.</text>
</comment>
<dbReference type="OrthoDB" id="7650670at2"/>
<accession>A0A4Z1CRD0</accession>
<keyword evidence="3" id="KW-1185">Reference proteome</keyword>
<evidence type="ECO:0008006" key="4">
    <source>
        <dbReference type="Google" id="ProtNLM"/>
    </source>
</evidence>
<proteinExistence type="predicted"/>
<dbReference type="RefSeq" id="WP_135816591.1">
    <property type="nucleotide sequence ID" value="NZ_SRPG01000027.1"/>
</dbReference>
<protein>
    <recommendedName>
        <fullName evidence="4">Nuclear transport factor 2 family protein</fullName>
    </recommendedName>
</protein>
<evidence type="ECO:0000313" key="2">
    <source>
        <dbReference type="EMBL" id="TGN67559.1"/>
    </source>
</evidence>
<dbReference type="SUPFAM" id="SSF54427">
    <property type="entry name" value="NTF2-like"/>
    <property type="match status" value="1"/>
</dbReference>
<organism evidence="2 3">
    <name type="scientific">Paracoccus liaowanqingii</name>
    <dbReference type="NCBI Taxonomy" id="2560053"/>
    <lineage>
        <taxon>Bacteria</taxon>
        <taxon>Pseudomonadati</taxon>
        <taxon>Pseudomonadota</taxon>
        <taxon>Alphaproteobacteria</taxon>
        <taxon>Rhodobacterales</taxon>
        <taxon>Paracoccaceae</taxon>
        <taxon>Paracoccus</taxon>
    </lineage>
</organism>
<feature type="signal peptide" evidence="1">
    <location>
        <begin position="1"/>
        <end position="25"/>
    </location>
</feature>
<dbReference type="EMBL" id="SRPG01000027">
    <property type="protein sequence ID" value="TGN67559.1"/>
    <property type="molecule type" value="Genomic_DNA"/>
</dbReference>